<dbReference type="OrthoDB" id="9801938at2"/>
<dbReference type="Gene3D" id="3.40.50.10420">
    <property type="entry name" value="NagB/RpiA/CoA transferase-like"/>
    <property type="match status" value="1"/>
</dbReference>
<dbReference type="PANTHER" id="PTHR23407:SF1">
    <property type="entry name" value="5-FORMYLTETRAHYDROFOLATE CYCLO-LIGASE"/>
    <property type="match status" value="1"/>
</dbReference>
<dbReference type="EC" id="6.3.3.2" evidence="5 9"/>
<organism evidence="10 11">
    <name type="scientific">Buttiauxella warmboldiae</name>
    <dbReference type="NCBI Taxonomy" id="82993"/>
    <lineage>
        <taxon>Bacteria</taxon>
        <taxon>Pseudomonadati</taxon>
        <taxon>Pseudomonadota</taxon>
        <taxon>Gammaproteobacteria</taxon>
        <taxon>Enterobacterales</taxon>
        <taxon>Enterobacteriaceae</taxon>
        <taxon>Buttiauxella</taxon>
    </lineage>
</organism>
<evidence type="ECO:0000256" key="6">
    <source>
        <dbReference type="ARBA" id="ARBA00059379"/>
    </source>
</evidence>
<sequence>MTKIQLIPSLRQEIRQRIRQRRRQLTPAEQHLCAERAAERMLTYQPVVDASTVAVFLSFDGELDTTPLIRALWKAGKSVYLPVLHPFSKGNLLFLRYHQNSHLVMNRLKILEPELDVRNVLPLDRLDVLIAPLVAFDEQGQRLGMGGGFYDRTLQNWQQHGLWPVGLAHDCQHVAALPAEQWDIPLPAVVTPSRIWEW</sequence>
<dbReference type="GO" id="GO:0035999">
    <property type="term" value="P:tetrahydrofolate interconversion"/>
    <property type="evidence" value="ECO:0007669"/>
    <property type="project" value="TreeGrafter"/>
</dbReference>
<accession>A0A3N5E1X4</accession>
<name>A0A3N5E1X4_9ENTR</name>
<dbReference type="Pfam" id="PF01812">
    <property type="entry name" value="5-FTHF_cyc-lig"/>
    <property type="match status" value="1"/>
</dbReference>
<feature type="binding site" evidence="8">
    <location>
        <position position="62"/>
    </location>
    <ligand>
        <name>substrate</name>
    </ligand>
</feature>
<comment type="similarity">
    <text evidence="1 9">Belongs to the 5-formyltetrahydrofolate cyclo-ligase family.</text>
</comment>
<keyword evidence="2 10" id="KW-0436">Ligase</keyword>
<protein>
    <recommendedName>
        <fullName evidence="7 9">5-formyltetrahydrofolate cyclo-ligase</fullName>
        <ecNumber evidence="5 9">6.3.3.2</ecNumber>
    </recommendedName>
</protein>
<evidence type="ECO:0000256" key="5">
    <source>
        <dbReference type="ARBA" id="ARBA00038966"/>
    </source>
</evidence>
<dbReference type="SUPFAM" id="SSF100950">
    <property type="entry name" value="NagB/RpiA/CoA transferase-like"/>
    <property type="match status" value="1"/>
</dbReference>
<dbReference type="InterPro" id="IPR037171">
    <property type="entry name" value="NagB/RpiA_transferase-like"/>
</dbReference>
<keyword evidence="3 8" id="KW-0547">Nucleotide-binding</keyword>
<feature type="binding site" evidence="8">
    <location>
        <position position="57"/>
    </location>
    <ligand>
        <name>substrate</name>
    </ligand>
</feature>
<evidence type="ECO:0000256" key="1">
    <source>
        <dbReference type="ARBA" id="ARBA00010638"/>
    </source>
</evidence>
<keyword evidence="9" id="KW-0479">Metal-binding</keyword>
<dbReference type="NCBIfam" id="TIGR02727">
    <property type="entry name" value="MTHFS_bact"/>
    <property type="match status" value="1"/>
</dbReference>
<feature type="binding site" evidence="8">
    <location>
        <begin position="142"/>
        <end position="150"/>
    </location>
    <ligand>
        <name>ATP</name>
        <dbReference type="ChEBI" id="CHEBI:30616"/>
    </ligand>
</feature>
<keyword evidence="4 8" id="KW-0067">ATP-binding</keyword>
<dbReference type="Proteomes" id="UP000268615">
    <property type="component" value="Unassembled WGS sequence"/>
</dbReference>
<evidence type="ECO:0000313" key="11">
    <source>
        <dbReference type="Proteomes" id="UP000268615"/>
    </source>
</evidence>
<gene>
    <name evidence="10" type="ORF">EHN07_13450</name>
</gene>
<comment type="catalytic activity">
    <reaction evidence="9">
        <text>(6S)-5-formyl-5,6,7,8-tetrahydrofolate + ATP = (6R)-5,10-methenyltetrahydrofolate + ADP + phosphate</text>
        <dbReference type="Rhea" id="RHEA:10488"/>
        <dbReference type="ChEBI" id="CHEBI:30616"/>
        <dbReference type="ChEBI" id="CHEBI:43474"/>
        <dbReference type="ChEBI" id="CHEBI:57455"/>
        <dbReference type="ChEBI" id="CHEBI:57457"/>
        <dbReference type="ChEBI" id="CHEBI:456216"/>
        <dbReference type="EC" id="6.3.3.2"/>
    </reaction>
</comment>
<keyword evidence="11" id="KW-1185">Reference proteome</keyword>
<feature type="binding site" evidence="8">
    <location>
        <begin position="11"/>
        <end position="15"/>
    </location>
    <ligand>
        <name>ATP</name>
        <dbReference type="ChEBI" id="CHEBI:30616"/>
    </ligand>
</feature>
<reference evidence="10 11" key="1">
    <citation type="submission" date="2018-11" db="EMBL/GenBank/DDBJ databases">
        <title>Draft genome sequence of Buttiauxella warmboldiae CCUG 35512.</title>
        <authorList>
            <person name="Salva-Serra F."/>
            <person name="Marathe N."/>
            <person name="Moore E."/>
            <person name="Svensson L."/>
            <person name="Engstrom-Jakobsson H."/>
        </authorList>
    </citation>
    <scope>NUCLEOTIDE SEQUENCE [LARGE SCALE GENOMIC DNA]</scope>
    <source>
        <strain evidence="10 11">CCUG 35512</strain>
    </source>
</reference>
<dbReference type="RefSeq" id="WP_124024617.1">
    <property type="nucleotide sequence ID" value="NZ_RPOH01000056.1"/>
</dbReference>
<comment type="cofactor">
    <cofactor evidence="9">
        <name>Mg(2+)</name>
        <dbReference type="ChEBI" id="CHEBI:18420"/>
    </cofactor>
</comment>
<dbReference type="PANTHER" id="PTHR23407">
    <property type="entry name" value="ATPASE INHIBITOR/5-FORMYLTETRAHYDROFOLATE CYCLO-LIGASE"/>
    <property type="match status" value="1"/>
</dbReference>
<dbReference type="InterPro" id="IPR002698">
    <property type="entry name" value="FTHF_cligase"/>
</dbReference>
<dbReference type="FunFam" id="3.40.50.10420:FF:000005">
    <property type="entry name" value="5-formyltetrahydrofolate cyclo-ligase"/>
    <property type="match status" value="1"/>
</dbReference>
<dbReference type="GO" id="GO:0005524">
    <property type="term" value="F:ATP binding"/>
    <property type="evidence" value="ECO:0007669"/>
    <property type="project" value="UniProtKB-KW"/>
</dbReference>
<evidence type="ECO:0000256" key="7">
    <source>
        <dbReference type="ARBA" id="ARBA00071375"/>
    </source>
</evidence>
<comment type="caution">
    <text evidence="10">The sequence shown here is derived from an EMBL/GenBank/DDBJ whole genome shotgun (WGS) entry which is preliminary data.</text>
</comment>
<proteinExistence type="inferred from homology"/>
<evidence type="ECO:0000256" key="3">
    <source>
        <dbReference type="ARBA" id="ARBA00022741"/>
    </source>
</evidence>
<dbReference type="GO" id="GO:0030272">
    <property type="term" value="F:5-formyltetrahydrofolate cyclo-ligase activity"/>
    <property type="evidence" value="ECO:0007669"/>
    <property type="project" value="UniProtKB-EC"/>
</dbReference>
<dbReference type="AlphaFoldDB" id="A0A3N5E1X4"/>
<dbReference type="EMBL" id="RPOH01000056">
    <property type="protein sequence ID" value="RPH25313.1"/>
    <property type="molecule type" value="Genomic_DNA"/>
</dbReference>
<evidence type="ECO:0000256" key="8">
    <source>
        <dbReference type="PIRSR" id="PIRSR006806-1"/>
    </source>
</evidence>
<evidence type="ECO:0000256" key="2">
    <source>
        <dbReference type="ARBA" id="ARBA00022598"/>
    </source>
</evidence>
<dbReference type="InterPro" id="IPR024185">
    <property type="entry name" value="FTHF_cligase-like_sf"/>
</dbReference>
<evidence type="ECO:0000256" key="4">
    <source>
        <dbReference type="ARBA" id="ARBA00022840"/>
    </source>
</evidence>
<dbReference type="GO" id="GO:0046872">
    <property type="term" value="F:metal ion binding"/>
    <property type="evidence" value="ECO:0007669"/>
    <property type="project" value="UniProtKB-KW"/>
</dbReference>
<evidence type="ECO:0000256" key="9">
    <source>
        <dbReference type="RuleBase" id="RU361279"/>
    </source>
</evidence>
<comment type="function">
    <text evidence="6">Involved in the removal of 5-formyltetrahydrofolate. In vitro, it is a potent inhibitor of various folate-dependent enzymes in the C1 metabolism network and in vivo it might function as a folate storage. 5-formyltetrahydrofolate is also used as an antifolate rescue agent in cancer chemotherapy. Catalyzes the irreversible ATP-dependent transformation of 5-formyltetrahydrofolate (5-CHO-THF) to form 5,10-methenyltetrahydrofolate (5,10-CH=THF). The reverse reaction is catalyzed by the serine hydroxymethyltransferase GlyA (SHMT).</text>
</comment>
<evidence type="ECO:0000313" key="10">
    <source>
        <dbReference type="EMBL" id="RPH25313.1"/>
    </source>
</evidence>
<keyword evidence="9" id="KW-0460">Magnesium</keyword>
<dbReference type="PIRSF" id="PIRSF006806">
    <property type="entry name" value="FTHF_cligase"/>
    <property type="match status" value="1"/>
</dbReference>
<dbReference type="GO" id="GO:0009396">
    <property type="term" value="P:folic acid-containing compound biosynthetic process"/>
    <property type="evidence" value="ECO:0007669"/>
    <property type="project" value="TreeGrafter"/>
</dbReference>
<dbReference type="NCBIfam" id="NF007661">
    <property type="entry name" value="PRK10333.1"/>
    <property type="match status" value="1"/>
</dbReference>